<comment type="similarity">
    <text evidence="1">Belongs to the Skp family.</text>
</comment>
<keyword evidence="6" id="KW-1185">Reference proteome</keyword>
<dbReference type="AlphaFoldDB" id="A0A844HIW0"/>
<gene>
    <name evidence="5" type="ORF">GL300_00435</name>
</gene>
<dbReference type="Pfam" id="PF03938">
    <property type="entry name" value="OmpH"/>
    <property type="match status" value="1"/>
</dbReference>
<feature type="region of interest" description="Disordered" evidence="3">
    <location>
        <begin position="196"/>
        <end position="224"/>
    </location>
</feature>
<dbReference type="PANTHER" id="PTHR35089">
    <property type="entry name" value="CHAPERONE PROTEIN SKP"/>
    <property type="match status" value="1"/>
</dbReference>
<proteinExistence type="inferred from homology"/>
<dbReference type="GO" id="GO:0051082">
    <property type="term" value="F:unfolded protein binding"/>
    <property type="evidence" value="ECO:0007669"/>
    <property type="project" value="InterPro"/>
</dbReference>
<evidence type="ECO:0000256" key="4">
    <source>
        <dbReference type="SAM" id="SignalP"/>
    </source>
</evidence>
<evidence type="ECO:0000256" key="3">
    <source>
        <dbReference type="SAM" id="MobiDB-lite"/>
    </source>
</evidence>
<dbReference type="EMBL" id="WMIG01000001">
    <property type="protein sequence ID" value="MTH57672.1"/>
    <property type="molecule type" value="Genomic_DNA"/>
</dbReference>
<evidence type="ECO:0000313" key="6">
    <source>
        <dbReference type="Proteomes" id="UP000449846"/>
    </source>
</evidence>
<comment type="caution">
    <text evidence="5">The sequence shown here is derived from an EMBL/GenBank/DDBJ whole genome shotgun (WGS) entry which is preliminary data.</text>
</comment>
<sequence length="224" mass="24508">MMRGRSGIAALLLVLGAPFALAQEPATVAPPQDSPVVPPALVVETPERPADQSNPAILTIDQEELFSASAWGMRVQADLDQRGSKIAEENERLAVQFSNEEEQLTALRSTLSPEEFRKRADEFDKRVVEVRRQRDSVGRELQDHVEEERAAFFRAALPVLAQVMKERGAVVVLDQRSIFVSAQSADITATMIERIDREIGAGPAEPAQKKTPEKAPPAAPAPQP</sequence>
<dbReference type="SUPFAM" id="SSF111384">
    <property type="entry name" value="OmpH-like"/>
    <property type="match status" value="1"/>
</dbReference>
<reference evidence="5 6" key="1">
    <citation type="submission" date="2019-11" db="EMBL/GenBank/DDBJ databases">
        <authorList>
            <person name="Dong K."/>
        </authorList>
    </citation>
    <scope>NUCLEOTIDE SEQUENCE [LARGE SCALE GENOMIC DNA]</scope>
    <source>
        <strain evidence="5 6">NBRC 112902</strain>
    </source>
</reference>
<organism evidence="5 6">
    <name type="scientific">Paracoccus litorisediminis</name>
    <dbReference type="NCBI Taxonomy" id="2006130"/>
    <lineage>
        <taxon>Bacteria</taxon>
        <taxon>Pseudomonadati</taxon>
        <taxon>Pseudomonadota</taxon>
        <taxon>Alphaproteobacteria</taxon>
        <taxon>Rhodobacterales</taxon>
        <taxon>Paracoccaceae</taxon>
        <taxon>Paracoccus</taxon>
    </lineage>
</organism>
<evidence type="ECO:0000256" key="2">
    <source>
        <dbReference type="ARBA" id="ARBA00022729"/>
    </source>
</evidence>
<dbReference type="Gene3D" id="3.30.910.20">
    <property type="entry name" value="Skp domain"/>
    <property type="match status" value="1"/>
</dbReference>
<evidence type="ECO:0000313" key="5">
    <source>
        <dbReference type="EMBL" id="MTH57672.1"/>
    </source>
</evidence>
<dbReference type="InterPro" id="IPR024930">
    <property type="entry name" value="Skp_dom_sf"/>
</dbReference>
<dbReference type="InterPro" id="IPR005632">
    <property type="entry name" value="Chaperone_Skp"/>
</dbReference>
<dbReference type="Proteomes" id="UP000449846">
    <property type="component" value="Unassembled WGS sequence"/>
</dbReference>
<dbReference type="OrthoDB" id="7868372at2"/>
<protein>
    <submittedName>
        <fullName evidence="5">OmpH family outer membrane protein</fullName>
    </submittedName>
</protein>
<dbReference type="GO" id="GO:0050821">
    <property type="term" value="P:protein stabilization"/>
    <property type="evidence" value="ECO:0007669"/>
    <property type="project" value="TreeGrafter"/>
</dbReference>
<feature type="chain" id="PRO_5032660350" evidence="4">
    <location>
        <begin position="23"/>
        <end position="224"/>
    </location>
</feature>
<dbReference type="GO" id="GO:0005829">
    <property type="term" value="C:cytosol"/>
    <property type="evidence" value="ECO:0007669"/>
    <property type="project" value="TreeGrafter"/>
</dbReference>
<feature type="compositionally biased region" description="Pro residues" evidence="3">
    <location>
        <begin position="214"/>
        <end position="224"/>
    </location>
</feature>
<dbReference type="PANTHER" id="PTHR35089:SF1">
    <property type="entry name" value="CHAPERONE PROTEIN SKP"/>
    <property type="match status" value="1"/>
</dbReference>
<feature type="signal peptide" evidence="4">
    <location>
        <begin position="1"/>
        <end position="22"/>
    </location>
</feature>
<keyword evidence="2 4" id="KW-0732">Signal</keyword>
<evidence type="ECO:0000256" key="1">
    <source>
        <dbReference type="ARBA" id="ARBA00009091"/>
    </source>
</evidence>
<name>A0A844HIW0_9RHOB</name>
<accession>A0A844HIW0</accession>
<dbReference type="SMART" id="SM00935">
    <property type="entry name" value="OmpH"/>
    <property type="match status" value="1"/>
</dbReference>